<dbReference type="InterPro" id="IPR006175">
    <property type="entry name" value="YjgF/YER057c/UK114"/>
</dbReference>
<sequence length="118" mass="13403">MGSMIRRIQQDARMAQLVEYNGCFETAGQVAADPSCGIVEQTRQVLGSIDELLSEIGRTKSDLTRVQVWLADIQYFDELNVEYERWLEGFEKPVRACVESRLAGPDYLIEVQVFGQAR</sequence>
<dbReference type="PANTHER" id="PTHR47328:SF1">
    <property type="entry name" value="RUTC FAMILY PROTEIN YOAB"/>
    <property type="match status" value="1"/>
</dbReference>
<dbReference type="PANTHER" id="PTHR47328">
    <property type="match status" value="1"/>
</dbReference>
<dbReference type="InterPro" id="IPR035709">
    <property type="entry name" value="YoaB-like"/>
</dbReference>
<dbReference type="CDD" id="cd06150">
    <property type="entry name" value="YjgF_YER057c_UK114_like_2"/>
    <property type="match status" value="1"/>
</dbReference>
<gene>
    <name evidence="1" type="ORF">AWB78_06938</name>
</gene>
<evidence type="ECO:0000313" key="1">
    <source>
        <dbReference type="EMBL" id="SAL04382.1"/>
    </source>
</evidence>
<dbReference type="AlphaFoldDB" id="A0A158EBW6"/>
<keyword evidence="2" id="KW-1185">Reference proteome</keyword>
<reference evidence="1" key="1">
    <citation type="submission" date="2016-01" db="EMBL/GenBank/DDBJ databases">
        <authorList>
            <person name="Peeters C."/>
        </authorList>
    </citation>
    <scope>NUCLEOTIDE SEQUENCE</scope>
    <source>
        <strain evidence="1">LMG 29321</strain>
    </source>
</reference>
<name>A0A158EBW6_9BURK</name>
<dbReference type="Proteomes" id="UP000071859">
    <property type="component" value="Unassembled WGS sequence"/>
</dbReference>
<accession>A0A158EBW6</accession>
<protein>
    <submittedName>
        <fullName evidence="1">Endoribonuclease L-PSP</fullName>
    </submittedName>
</protein>
<dbReference type="InterPro" id="IPR035959">
    <property type="entry name" value="RutC-like_sf"/>
</dbReference>
<proteinExistence type="predicted"/>
<comment type="caution">
    <text evidence="1">The sequence shown here is derived from an EMBL/GenBank/DDBJ whole genome shotgun (WGS) entry which is preliminary data.</text>
</comment>
<dbReference type="SUPFAM" id="SSF55298">
    <property type="entry name" value="YjgF-like"/>
    <property type="match status" value="1"/>
</dbReference>
<dbReference type="EMBL" id="FCOX02000062">
    <property type="protein sequence ID" value="SAL04382.1"/>
    <property type="molecule type" value="Genomic_DNA"/>
</dbReference>
<evidence type="ECO:0000313" key="2">
    <source>
        <dbReference type="Proteomes" id="UP000071859"/>
    </source>
</evidence>
<dbReference type="Pfam" id="PF01042">
    <property type="entry name" value="Ribonuc_L-PSP"/>
    <property type="match status" value="1"/>
</dbReference>
<organism evidence="1 2">
    <name type="scientific">Caballeronia calidae</name>
    <dbReference type="NCBI Taxonomy" id="1777139"/>
    <lineage>
        <taxon>Bacteria</taxon>
        <taxon>Pseudomonadati</taxon>
        <taxon>Pseudomonadota</taxon>
        <taxon>Betaproteobacteria</taxon>
        <taxon>Burkholderiales</taxon>
        <taxon>Burkholderiaceae</taxon>
        <taxon>Caballeronia</taxon>
    </lineage>
</organism>
<dbReference type="Gene3D" id="3.30.1330.40">
    <property type="entry name" value="RutC-like"/>
    <property type="match status" value="1"/>
</dbReference>